<protein>
    <submittedName>
        <fullName evidence="1">Uncharacterized protein</fullName>
    </submittedName>
</protein>
<sequence>MVMSGKAVVYSEFAQVSVEIDENAKSPRLRLEDLRTGQTRYLDALVLEALVWLSDEAMERLLDPSADRWREDRDLDEL</sequence>
<accession>A0AB38RMV0</accession>
<reference evidence="2" key="1">
    <citation type="journal article" date="2022" name="Environ. Microbiol.">
        <title>Functional analysis, diversity, and distribution of carbendazim hydrolases MheI and CbmA, responsible for the initial step in carbendazim degradation.</title>
        <authorList>
            <person name="Zhang M."/>
            <person name="Bai X."/>
            <person name="Li Q."/>
            <person name="Zhang L."/>
            <person name="Zhu Q."/>
            <person name="Gao S."/>
            <person name="Ke Z."/>
            <person name="Jiang M."/>
            <person name="Hu J."/>
            <person name="Qiu J."/>
            <person name="Hong Q."/>
        </authorList>
    </citation>
    <scope>NUCLEOTIDE SEQUENCE [LARGE SCALE GENOMIC DNA]</scope>
    <source>
        <strain evidence="2">djl-6</strain>
    </source>
</reference>
<evidence type="ECO:0000313" key="2">
    <source>
        <dbReference type="Proteomes" id="UP000831484"/>
    </source>
</evidence>
<dbReference type="AlphaFoldDB" id="A0AB38RMV0"/>
<dbReference type="EMBL" id="CP096567">
    <property type="protein sequence ID" value="UPU46446.1"/>
    <property type="molecule type" value="Genomic_DNA"/>
</dbReference>
<name>A0AB38RMV0_RHOSG</name>
<geneLocation type="plasmid" evidence="1 2">
    <name>pdjl-6-4</name>
</geneLocation>
<organism evidence="1 2">
    <name type="scientific">Rhodococcus qingshengii JCM 15477</name>
    <dbReference type="NCBI Taxonomy" id="1303681"/>
    <lineage>
        <taxon>Bacteria</taxon>
        <taxon>Bacillati</taxon>
        <taxon>Actinomycetota</taxon>
        <taxon>Actinomycetes</taxon>
        <taxon>Mycobacteriales</taxon>
        <taxon>Nocardiaceae</taxon>
        <taxon>Rhodococcus</taxon>
        <taxon>Rhodococcus erythropolis group</taxon>
    </lineage>
</organism>
<keyword evidence="2" id="KW-1185">Reference proteome</keyword>
<gene>
    <name evidence="1" type="ORF">M0639_32350</name>
</gene>
<proteinExistence type="predicted"/>
<dbReference type="Proteomes" id="UP000831484">
    <property type="component" value="Plasmid pdjl-6-4"/>
</dbReference>
<keyword evidence="1" id="KW-0614">Plasmid</keyword>
<evidence type="ECO:0000313" key="1">
    <source>
        <dbReference type="EMBL" id="UPU46446.1"/>
    </source>
</evidence>